<dbReference type="GO" id="GO:0010181">
    <property type="term" value="F:FMN binding"/>
    <property type="evidence" value="ECO:0007669"/>
    <property type="project" value="TreeGrafter"/>
</dbReference>
<dbReference type="PANTHER" id="PTHR30543:SF21">
    <property type="entry name" value="NAD(P)H-DEPENDENT FMN REDUCTASE LOT6"/>
    <property type="match status" value="1"/>
</dbReference>
<feature type="domain" description="NADPH-dependent FMN reductase-like" evidence="1">
    <location>
        <begin position="6"/>
        <end position="148"/>
    </location>
</feature>
<dbReference type="PANTHER" id="PTHR30543">
    <property type="entry name" value="CHROMATE REDUCTASE"/>
    <property type="match status" value="1"/>
</dbReference>
<dbReference type="GO" id="GO:0005829">
    <property type="term" value="C:cytosol"/>
    <property type="evidence" value="ECO:0007669"/>
    <property type="project" value="TreeGrafter"/>
</dbReference>
<dbReference type="RefSeq" id="WP_132001149.1">
    <property type="nucleotide sequence ID" value="NZ_JBHUNN010000002.1"/>
</dbReference>
<dbReference type="Proteomes" id="UP000294881">
    <property type="component" value="Unassembled WGS sequence"/>
</dbReference>
<dbReference type="InterPro" id="IPR050712">
    <property type="entry name" value="NAD(P)H-dep_reductase"/>
</dbReference>
<evidence type="ECO:0000259" key="1">
    <source>
        <dbReference type="Pfam" id="PF03358"/>
    </source>
</evidence>
<evidence type="ECO:0000313" key="2">
    <source>
        <dbReference type="EMBL" id="TCO15793.1"/>
    </source>
</evidence>
<dbReference type="OrthoDB" id="571777at2"/>
<dbReference type="Gene3D" id="3.40.50.360">
    <property type="match status" value="1"/>
</dbReference>
<dbReference type="Pfam" id="PF03358">
    <property type="entry name" value="FMN_red"/>
    <property type="match status" value="1"/>
</dbReference>
<dbReference type="AlphaFoldDB" id="A0A4R2H060"/>
<sequence>MSRPLIVGVGGTTRQNSSSELALRAALRHARAAGAETAIFTGAELNLPMYGAEDDSRTGAVTRYIEALRRADGVILASPGYHGSISGLLKNALDYIEDLRDDAAPYLDGRAVGCIVSAYGAQAMGTTLSAMRSIVHALRGWPTPMAAAFSAVTPVFDADGQCVDPAVDRQFRMIGEQVVEFAHMRANHRAGASDLAAAASLKVACG</sequence>
<comment type="caution">
    <text evidence="2">The sequence shown here is derived from an EMBL/GenBank/DDBJ whole genome shotgun (WGS) entry which is preliminary data.</text>
</comment>
<evidence type="ECO:0000313" key="3">
    <source>
        <dbReference type="Proteomes" id="UP000294881"/>
    </source>
</evidence>
<dbReference type="GO" id="GO:0016491">
    <property type="term" value="F:oxidoreductase activity"/>
    <property type="evidence" value="ECO:0007669"/>
    <property type="project" value="InterPro"/>
</dbReference>
<reference evidence="2 3" key="1">
    <citation type="submission" date="2019-03" db="EMBL/GenBank/DDBJ databases">
        <title>Genomic Encyclopedia of Type Strains, Phase IV (KMG-IV): sequencing the most valuable type-strain genomes for metagenomic binning, comparative biology and taxonomic classification.</title>
        <authorList>
            <person name="Goeker M."/>
        </authorList>
    </citation>
    <scope>NUCLEOTIDE SEQUENCE [LARGE SCALE GENOMIC DNA]</scope>
    <source>
        <strain evidence="2 3">DSM 22958</strain>
    </source>
</reference>
<dbReference type="SUPFAM" id="SSF52218">
    <property type="entry name" value="Flavoproteins"/>
    <property type="match status" value="1"/>
</dbReference>
<dbReference type="EMBL" id="SLWL01000001">
    <property type="protein sequence ID" value="TCO15793.1"/>
    <property type="molecule type" value="Genomic_DNA"/>
</dbReference>
<accession>A0A4R2H060</accession>
<organism evidence="2 3">
    <name type="scientific">Camelimonas lactis</name>
    <dbReference type="NCBI Taxonomy" id="659006"/>
    <lineage>
        <taxon>Bacteria</taxon>
        <taxon>Pseudomonadati</taxon>
        <taxon>Pseudomonadota</taxon>
        <taxon>Alphaproteobacteria</taxon>
        <taxon>Hyphomicrobiales</taxon>
        <taxon>Chelatococcaceae</taxon>
        <taxon>Camelimonas</taxon>
    </lineage>
</organism>
<dbReference type="InterPro" id="IPR005025">
    <property type="entry name" value="FMN_Rdtase-like_dom"/>
</dbReference>
<gene>
    <name evidence="2" type="ORF">EV666_10140</name>
</gene>
<keyword evidence="3" id="KW-1185">Reference proteome</keyword>
<dbReference type="InterPro" id="IPR029039">
    <property type="entry name" value="Flavoprotein-like_sf"/>
</dbReference>
<protein>
    <submittedName>
        <fullName evidence="2">FMN reductase</fullName>
    </submittedName>
</protein>
<proteinExistence type="predicted"/>
<name>A0A4R2H060_9HYPH</name>